<evidence type="ECO:0000256" key="3">
    <source>
        <dbReference type="ARBA" id="ARBA00022475"/>
    </source>
</evidence>
<dbReference type="InterPro" id="IPR046956">
    <property type="entry name" value="RLP23-like"/>
</dbReference>
<reference evidence="14" key="1">
    <citation type="journal article" date="2022" name="Front. Genet.">
        <title>Chromosome-Scale Assembly of the Dendrobium nobile Genome Provides Insights Into the Molecular Mechanism of the Biosynthesis of the Medicinal Active Ingredient of Dendrobium.</title>
        <authorList>
            <person name="Xu Q."/>
            <person name="Niu S.-C."/>
            <person name="Li K.-L."/>
            <person name="Zheng P.-J."/>
            <person name="Zhang X.-J."/>
            <person name="Jia Y."/>
            <person name="Liu Y."/>
            <person name="Niu Y.-X."/>
            <person name="Yu L.-H."/>
            <person name="Chen D.-F."/>
            <person name="Zhang G.-Q."/>
        </authorList>
    </citation>
    <scope>NUCLEOTIDE SEQUENCE</scope>
    <source>
        <tissue evidence="14">Leaf</tissue>
    </source>
</reference>
<keyword evidence="3" id="KW-1003">Cell membrane</keyword>
<dbReference type="SMR" id="A0A8T3B340"/>
<dbReference type="Gene3D" id="3.80.10.10">
    <property type="entry name" value="Ribonuclease Inhibitor"/>
    <property type="match status" value="5"/>
</dbReference>
<proteinExistence type="inferred from homology"/>
<sequence>MSRVGRRRGGGFDEQKPFQNKVTEFADRSLGIGSSGHLEALFQFRKSLNDPEGRLSSWRGSKCCSWRGIRCDNHTGLVTFIKLHNPYPDIDSFVEFRSHGFWNLSGKIDSSLLQLKSLEQLDLSYNTFGGIPIPHFFGSLKKLRYLNLSRAGFSGTVPAHLGNLSRLQYLDLSSRFEYLDISSSFPPLVVHDFHWVSGLSSLKFLSMNSIDISMAKTGLFQQLNRLSSLRELHMRGCGVTGLVQNLPFINLTSLQVMELSDNNFKSVIPKWFANLSSLVHLNLRYAAFYGPIPEIFRISSLKFIDLSMNNNLTPNISELLGGNWRQIENILLAENGVQGFLPDSIGNLTSLVELDLFDNSIEGGIPNSMGKICNLEGLSLDLNKLTLTLPKSLEVEGCLSDKPLQNLYYFRMNTNGIGGTLPEWLGELQNLRVLDLSYNMITGLIPPSLGNLSHLTRLDLDGNQLNGIVNEEHFLKLSRLKYLFISSNSLTVRFSSSWVPPFQIQYLAMSSCQLGSQFPSWIKTQRELQFFDISNSSISGKIPNWFWDLSSNLSILNISFNKFKGRIPDPMKIAPFATVDMRNNLFNGSIPMPSTHVVLLDLSCNQFSGTIPSNFGQLQPYIIHLSLAYNNLSGTIPSSIGYLQELQIINISNKFLIGSIPSSLQYCSQLNALVLEHNNLSGQIPRSLGKLVLLQTLHLSNNDLSGPIPQSLQNCTKLETLDLGNNNLNDSIPAWLGERLPALGILRLRSNKFTGQIPFQLSNLKSLQVLDLANNHLFGIIPRSFGAFKALNSPSKVNTYLQYGYYRGTYYEENISIYVNNRQKTYTKTLSLMSSIDLSGNKLSGEFPETLTDLSGLIVFDLSNNNLTGKIPQKIDGLKELESFDLSNNHFFGEIPITMSSLMFLSNLNLSNNNFSGVIPNGGQLTTFSSSAFYGNKFLCGLPLDVLCKENNVDVNDTSNNNGYDNNEEEFVDEWFYLSAGLGYAVGLLGIVVIAFIKKSWSNAYYEFIDWLVVPKKPKRLSKNTSVQKEIEFSDN</sequence>
<dbReference type="Pfam" id="PF00560">
    <property type="entry name" value="LRR_1"/>
    <property type="match status" value="9"/>
</dbReference>
<dbReference type="InterPro" id="IPR001611">
    <property type="entry name" value="Leu-rich_rpt"/>
</dbReference>
<dbReference type="PANTHER" id="PTHR48063:SF16">
    <property type="entry name" value="LRR RECEPTOR-LIKE SERINE_THREONINE-PROTEIN KINASE GSO1"/>
    <property type="match status" value="1"/>
</dbReference>
<keyword evidence="11" id="KW-0325">Glycoprotein</keyword>
<dbReference type="FunFam" id="3.80.10.10:FF:001347">
    <property type="entry name" value="LRR receptor-like serine/threonine-protein kinase GSO2"/>
    <property type="match status" value="1"/>
</dbReference>
<organism evidence="14 15">
    <name type="scientific">Dendrobium nobile</name>
    <name type="common">Orchid</name>
    <dbReference type="NCBI Taxonomy" id="94219"/>
    <lineage>
        <taxon>Eukaryota</taxon>
        <taxon>Viridiplantae</taxon>
        <taxon>Streptophyta</taxon>
        <taxon>Embryophyta</taxon>
        <taxon>Tracheophyta</taxon>
        <taxon>Spermatophyta</taxon>
        <taxon>Magnoliopsida</taxon>
        <taxon>Liliopsida</taxon>
        <taxon>Asparagales</taxon>
        <taxon>Orchidaceae</taxon>
        <taxon>Epidendroideae</taxon>
        <taxon>Malaxideae</taxon>
        <taxon>Dendrobiinae</taxon>
        <taxon>Dendrobium</taxon>
    </lineage>
</organism>
<comment type="similarity">
    <text evidence="2">Belongs to the RLP family.</text>
</comment>
<evidence type="ECO:0000256" key="7">
    <source>
        <dbReference type="ARBA" id="ARBA00022737"/>
    </source>
</evidence>
<keyword evidence="15" id="KW-1185">Reference proteome</keyword>
<dbReference type="SUPFAM" id="SSF52058">
    <property type="entry name" value="L domain-like"/>
    <property type="match status" value="4"/>
</dbReference>
<protein>
    <recommendedName>
        <fullName evidence="13">Leucine-rich repeat-containing N-terminal plant-type domain-containing protein</fullName>
    </recommendedName>
</protein>
<evidence type="ECO:0000256" key="1">
    <source>
        <dbReference type="ARBA" id="ARBA00004251"/>
    </source>
</evidence>
<evidence type="ECO:0000256" key="5">
    <source>
        <dbReference type="ARBA" id="ARBA00022692"/>
    </source>
</evidence>
<evidence type="ECO:0000256" key="8">
    <source>
        <dbReference type="ARBA" id="ARBA00022989"/>
    </source>
</evidence>
<feature type="transmembrane region" description="Helical" evidence="12">
    <location>
        <begin position="975"/>
        <end position="997"/>
    </location>
</feature>
<dbReference type="SMART" id="SM00365">
    <property type="entry name" value="LRR_SD22"/>
    <property type="match status" value="3"/>
</dbReference>
<dbReference type="PROSITE" id="PS51450">
    <property type="entry name" value="LRR"/>
    <property type="match status" value="2"/>
</dbReference>
<dbReference type="Pfam" id="PF08263">
    <property type="entry name" value="LRRNT_2"/>
    <property type="match status" value="1"/>
</dbReference>
<keyword evidence="6" id="KW-0732">Signal</keyword>
<feature type="domain" description="Leucine-rich repeat-containing N-terminal plant-type" evidence="13">
    <location>
        <begin position="39"/>
        <end position="72"/>
    </location>
</feature>
<keyword evidence="7" id="KW-0677">Repeat</keyword>
<dbReference type="OrthoDB" id="1060944at2759"/>
<evidence type="ECO:0000256" key="10">
    <source>
        <dbReference type="ARBA" id="ARBA00023170"/>
    </source>
</evidence>
<dbReference type="AlphaFoldDB" id="A0A8T3B340"/>
<evidence type="ECO:0000259" key="13">
    <source>
        <dbReference type="Pfam" id="PF08263"/>
    </source>
</evidence>
<dbReference type="InterPro" id="IPR032675">
    <property type="entry name" value="LRR_dom_sf"/>
</dbReference>
<keyword evidence="9 12" id="KW-0472">Membrane</keyword>
<dbReference type="FunFam" id="3.80.10.10:FF:000095">
    <property type="entry name" value="LRR receptor-like serine/threonine-protein kinase GSO1"/>
    <property type="match status" value="1"/>
</dbReference>
<dbReference type="PANTHER" id="PTHR48063">
    <property type="entry name" value="LRR RECEPTOR-LIKE KINASE"/>
    <property type="match status" value="1"/>
</dbReference>
<evidence type="ECO:0000256" key="9">
    <source>
        <dbReference type="ARBA" id="ARBA00023136"/>
    </source>
</evidence>
<evidence type="ECO:0000256" key="12">
    <source>
        <dbReference type="SAM" id="Phobius"/>
    </source>
</evidence>
<evidence type="ECO:0000313" key="15">
    <source>
        <dbReference type="Proteomes" id="UP000829196"/>
    </source>
</evidence>
<comment type="caution">
    <text evidence="14">The sequence shown here is derived from an EMBL/GenBank/DDBJ whole genome shotgun (WGS) entry which is preliminary data.</text>
</comment>
<comment type="subcellular location">
    <subcellularLocation>
        <location evidence="1">Cell membrane</location>
        <topology evidence="1">Single-pass type I membrane protein</topology>
    </subcellularLocation>
</comment>
<dbReference type="SMART" id="SM00369">
    <property type="entry name" value="LRR_TYP"/>
    <property type="match status" value="11"/>
</dbReference>
<keyword evidence="10" id="KW-0675">Receptor</keyword>
<dbReference type="Pfam" id="PF13855">
    <property type="entry name" value="LRR_8"/>
    <property type="match status" value="4"/>
</dbReference>
<gene>
    <name evidence="14" type="ORF">KFK09_014436</name>
</gene>
<dbReference type="InterPro" id="IPR003591">
    <property type="entry name" value="Leu-rich_rpt_typical-subtyp"/>
</dbReference>
<dbReference type="GO" id="GO:0005886">
    <property type="term" value="C:plasma membrane"/>
    <property type="evidence" value="ECO:0007669"/>
    <property type="project" value="UniProtKB-SubCell"/>
</dbReference>
<keyword evidence="4" id="KW-0433">Leucine-rich repeat</keyword>
<evidence type="ECO:0000256" key="11">
    <source>
        <dbReference type="ARBA" id="ARBA00023180"/>
    </source>
</evidence>
<name>A0A8T3B340_DENNO</name>
<evidence type="ECO:0000256" key="6">
    <source>
        <dbReference type="ARBA" id="ARBA00022729"/>
    </source>
</evidence>
<dbReference type="PRINTS" id="PR00019">
    <property type="entry name" value="LEURICHRPT"/>
</dbReference>
<keyword evidence="8 12" id="KW-1133">Transmembrane helix</keyword>
<accession>A0A8T3B340</accession>
<evidence type="ECO:0000256" key="2">
    <source>
        <dbReference type="ARBA" id="ARBA00009592"/>
    </source>
</evidence>
<dbReference type="FunFam" id="3.80.10.10:FF:000111">
    <property type="entry name" value="LRR receptor-like serine/threonine-protein kinase ERECTA"/>
    <property type="match status" value="1"/>
</dbReference>
<dbReference type="InterPro" id="IPR013210">
    <property type="entry name" value="LRR_N_plant-typ"/>
</dbReference>
<evidence type="ECO:0000313" key="14">
    <source>
        <dbReference type="EMBL" id="KAI0503502.1"/>
    </source>
</evidence>
<dbReference type="Proteomes" id="UP000829196">
    <property type="component" value="Unassembled WGS sequence"/>
</dbReference>
<keyword evidence="5 12" id="KW-0812">Transmembrane</keyword>
<dbReference type="EMBL" id="JAGYWB010000011">
    <property type="protein sequence ID" value="KAI0503502.1"/>
    <property type="molecule type" value="Genomic_DNA"/>
</dbReference>
<evidence type="ECO:0000256" key="4">
    <source>
        <dbReference type="ARBA" id="ARBA00022614"/>
    </source>
</evidence>